<dbReference type="SUPFAM" id="SSF51556">
    <property type="entry name" value="Metallo-dependent hydrolases"/>
    <property type="match status" value="1"/>
</dbReference>
<dbReference type="InterPro" id="IPR050378">
    <property type="entry name" value="Metallo-dep_Hydrolases_sf"/>
</dbReference>
<protein>
    <submittedName>
        <fullName evidence="1">D-glutamate deacylase</fullName>
    </submittedName>
</protein>
<evidence type="ECO:0000313" key="2">
    <source>
        <dbReference type="Proteomes" id="UP000482960"/>
    </source>
</evidence>
<reference evidence="1 2" key="1">
    <citation type="submission" date="2020-03" db="EMBL/GenBank/DDBJ databases">
        <title>Whole genome shotgun sequence of Phytohabitans rumicis NBRC 108638.</title>
        <authorList>
            <person name="Komaki H."/>
            <person name="Tamura T."/>
        </authorList>
    </citation>
    <scope>NUCLEOTIDE SEQUENCE [LARGE SCALE GENOMIC DNA]</scope>
    <source>
        <strain evidence="1 2">NBRC 108638</strain>
    </source>
</reference>
<dbReference type="Gene3D" id="2.30.40.10">
    <property type="entry name" value="Urease, subunit C, domain 1"/>
    <property type="match status" value="1"/>
</dbReference>
<organism evidence="1 2">
    <name type="scientific">Phytohabitans rumicis</name>
    <dbReference type="NCBI Taxonomy" id="1076125"/>
    <lineage>
        <taxon>Bacteria</taxon>
        <taxon>Bacillati</taxon>
        <taxon>Actinomycetota</taxon>
        <taxon>Actinomycetes</taxon>
        <taxon>Micromonosporales</taxon>
        <taxon>Micromonosporaceae</taxon>
    </lineage>
</organism>
<dbReference type="PANTHER" id="PTHR11647">
    <property type="entry name" value="HYDRANTOINASE/DIHYDROPYRIMIDINASE FAMILY MEMBER"/>
    <property type="match status" value="1"/>
</dbReference>
<dbReference type="GO" id="GO:0016810">
    <property type="term" value="F:hydrolase activity, acting on carbon-nitrogen (but not peptide) bonds"/>
    <property type="evidence" value="ECO:0007669"/>
    <property type="project" value="InterPro"/>
</dbReference>
<reference evidence="1 2" key="2">
    <citation type="submission" date="2020-03" db="EMBL/GenBank/DDBJ databases">
        <authorList>
            <person name="Ichikawa N."/>
            <person name="Kimura A."/>
            <person name="Kitahashi Y."/>
            <person name="Uohara A."/>
        </authorList>
    </citation>
    <scope>NUCLEOTIDE SEQUENCE [LARGE SCALE GENOMIC DNA]</scope>
    <source>
        <strain evidence="1 2">NBRC 108638</strain>
    </source>
</reference>
<dbReference type="NCBIfam" id="NF006560">
    <property type="entry name" value="PRK09061.1"/>
    <property type="match status" value="1"/>
</dbReference>
<proteinExistence type="predicted"/>
<dbReference type="InterPro" id="IPR011059">
    <property type="entry name" value="Metal-dep_hydrolase_composite"/>
</dbReference>
<dbReference type="SUPFAM" id="SSF51338">
    <property type="entry name" value="Composite domain of metallo-dependent hydrolases"/>
    <property type="match status" value="1"/>
</dbReference>
<comment type="caution">
    <text evidence="1">The sequence shown here is derived from an EMBL/GenBank/DDBJ whole genome shotgun (WGS) entry which is preliminary data.</text>
</comment>
<dbReference type="Proteomes" id="UP000482960">
    <property type="component" value="Unassembled WGS sequence"/>
</dbReference>
<dbReference type="EMBL" id="BLPG01000001">
    <property type="protein sequence ID" value="GFJ94846.1"/>
    <property type="molecule type" value="Genomic_DNA"/>
</dbReference>
<dbReference type="Gene3D" id="3.20.20.140">
    <property type="entry name" value="Metal-dependent hydrolases"/>
    <property type="match status" value="1"/>
</dbReference>
<keyword evidence="2" id="KW-1185">Reference proteome</keyword>
<gene>
    <name evidence="1" type="ORF">Prum_084880</name>
</gene>
<accession>A0A6V8LL18</accession>
<sequence>MVGARVVDPASGLDAVRAVGMRGGAIVSVSETPPPAATVLDATGLVLAPGFIDLHSHAQDRVGMRLQALDGVTTALELEAGGLPVAARYRQAADEGRPINFGYSAGWEVGRMHLFDGVPLDGDALDVGLANVHLPNWSRPCSPGDLARLLDLLSQEVADGALGFGVLLGYAPDTDRSEYLALAARAASLGVPCWTHMRYAGMAGVAEVLAAAEQTGAQLHICHLNSSSENDVEEICAAITGARSRGVRVTTEAYPYGAASTNIGAPFLSPEALASQGRPTTVLTYLATGERVADEARLRQLRADDPGGLVIIDFRDEADPVERDLLLRTLLLTDTVVATDTMPIVDGGRRLPGDTWPVPPTARVHPRSVGGYARTFRWLVRELGVLSMMEAVRRCSLLPAQLLEGVAPAMRNKGRIQPGADADLVLFDPSTIADRATYTAIRPSAGIAHVLVNGEFVVRDHELVLDAMPGRPVRGSS</sequence>
<dbReference type="PANTHER" id="PTHR11647:SF1">
    <property type="entry name" value="COLLAPSIN RESPONSE MEDIATOR PROTEIN"/>
    <property type="match status" value="1"/>
</dbReference>
<evidence type="ECO:0000313" key="1">
    <source>
        <dbReference type="EMBL" id="GFJ94846.1"/>
    </source>
</evidence>
<name>A0A6V8LL18_9ACTN</name>
<dbReference type="AlphaFoldDB" id="A0A6V8LL18"/>
<dbReference type="InterPro" id="IPR032466">
    <property type="entry name" value="Metal_Hydrolase"/>
</dbReference>